<dbReference type="Proteomes" id="UP001209755">
    <property type="component" value="Unassembled WGS sequence"/>
</dbReference>
<gene>
    <name evidence="1" type="ORF">M2319_002637</name>
</gene>
<organism evidence="1 2">
    <name type="scientific">Rhodobium gokarnense</name>
    <dbReference type="NCBI Taxonomy" id="364296"/>
    <lineage>
        <taxon>Bacteria</taxon>
        <taxon>Pseudomonadati</taxon>
        <taxon>Pseudomonadota</taxon>
        <taxon>Alphaproteobacteria</taxon>
        <taxon>Hyphomicrobiales</taxon>
        <taxon>Rhodobiaceae</taxon>
        <taxon>Rhodobium</taxon>
    </lineage>
</organism>
<comment type="caution">
    <text evidence="1">The sequence shown here is derived from an EMBL/GenBank/DDBJ whole genome shotgun (WGS) entry which is preliminary data.</text>
</comment>
<accession>A0ABT3HD18</accession>
<protein>
    <submittedName>
        <fullName evidence="1">Uncharacterized protein</fullName>
    </submittedName>
</protein>
<reference evidence="2" key="1">
    <citation type="submission" date="2023-07" db="EMBL/GenBank/DDBJ databases">
        <title>Genome sequencing of Purple Non-Sulfur Bacteria from various extreme environments.</title>
        <authorList>
            <person name="Mayer M."/>
        </authorList>
    </citation>
    <scope>NUCLEOTIDE SEQUENCE [LARGE SCALE GENOMIC DNA]</scope>
    <source>
        <strain evidence="2">DSM 17935</strain>
    </source>
</reference>
<evidence type="ECO:0000313" key="2">
    <source>
        <dbReference type="Proteomes" id="UP001209755"/>
    </source>
</evidence>
<evidence type="ECO:0000313" key="1">
    <source>
        <dbReference type="EMBL" id="MCW2308295.1"/>
    </source>
</evidence>
<dbReference type="EMBL" id="JAOQNS010000007">
    <property type="protein sequence ID" value="MCW2308295.1"/>
    <property type="molecule type" value="Genomic_DNA"/>
</dbReference>
<keyword evidence="2" id="KW-1185">Reference proteome</keyword>
<dbReference type="RefSeq" id="WP_264601919.1">
    <property type="nucleotide sequence ID" value="NZ_JAOQNS010000007.1"/>
</dbReference>
<sequence>MPSVVAPYLDAGDVAVSENLAVSLARMGRALEAQDLGGLLKFVTYRYFREQMGLLQLGEDRPNGYDAVGQFTCGFLSSCSVSKSYGLANIRKARIVGLATAGRDVDVTLAMTTANGLALESCFFYDSALFGFYAAFG</sequence>
<proteinExistence type="predicted"/>
<name>A0ABT3HD18_9HYPH</name>